<name>A0A9D3Y1D3_DREPO</name>
<sequence length="88" mass="9672">MCPEFEFRTGCTILTTWRQWRPKGTVAVTVLHRTCRGFVEVSFTLFSVSNSKTNSNFAGENVTVSNFCVIGGTMCGDAVSSVERALAR</sequence>
<gene>
    <name evidence="1" type="ORF">DPMN_191782</name>
</gene>
<comment type="caution">
    <text evidence="1">The sequence shown here is derived from an EMBL/GenBank/DDBJ whole genome shotgun (WGS) entry which is preliminary data.</text>
</comment>
<dbReference type="EMBL" id="JAIWYP010000082">
    <property type="protein sequence ID" value="KAH3690035.1"/>
    <property type="molecule type" value="Genomic_DNA"/>
</dbReference>
<keyword evidence="2" id="KW-1185">Reference proteome</keyword>
<organism evidence="1 2">
    <name type="scientific">Dreissena polymorpha</name>
    <name type="common">Zebra mussel</name>
    <name type="synonym">Mytilus polymorpha</name>
    <dbReference type="NCBI Taxonomy" id="45954"/>
    <lineage>
        <taxon>Eukaryota</taxon>
        <taxon>Metazoa</taxon>
        <taxon>Spiralia</taxon>
        <taxon>Lophotrochozoa</taxon>
        <taxon>Mollusca</taxon>
        <taxon>Bivalvia</taxon>
        <taxon>Autobranchia</taxon>
        <taxon>Heteroconchia</taxon>
        <taxon>Euheterodonta</taxon>
        <taxon>Imparidentia</taxon>
        <taxon>Neoheterodontei</taxon>
        <taxon>Myida</taxon>
        <taxon>Dreissenoidea</taxon>
        <taxon>Dreissenidae</taxon>
        <taxon>Dreissena</taxon>
    </lineage>
</organism>
<proteinExistence type="predicted"/>
<dbReference type="AlphaFoldDB" id="A0A9D3Y1D3"/>
<dbReference type="Proteomes" id="UP000828390">
    <property type="component" value="Unassembled WGS sequence"/>
</dbReference>
<protein>
    <submittedName>
        <fullName evidence="1">Uncharacterized protein</fullName>
    </submittedName>
</protein>
<evidence type="ECO:0000313" key="1">
    <source>
        <dbReference type="EMBL" id="KAH3690035.1"/>
    </source>
</evidence>
<reference evidence="1" key="1">
    <citation type="journal article" date="2019" name="bioRxiv">
        <title>The Genome of the Zebra Mussel, Dreissena polymorpha: A Resource for Invasive Species Research.</title>
        <authorList>
            <person name="McCartney M.A."/>
            <person name="Auch B."/>
            <person name="Kono T."/>
            <person name="Mallez S."/>
            <person name="Zhang Y."/>
            <person name="Obille A."/>
            <person name="Becker A."/>
            <person name="Abrahante J.E."/>
            <person name="Garbe J."/>
            <person name="Badalamenti J.P."/>
            <person name="Herman A."/>
            <person name="Mangelson H."/>
            <person name="Liachko I."/>
            <person name="Sullivan S."/>
            <person name="Sone E.D."/>
            <person name="Koren S."/>
            <person name="Silverstein K.A.T."/>
            <person name="Beckman K.B."/>
            <person name="Gohl D.M."/>
        </authorList>
    </citation>
    <scope>NUCLEOTIDE SEQUENCE</scope>
    <source>
        <strain evidence="1">Duluth1</strain>
        <tissue evidence="1">Whole animal</tissue>
    </source>
</reference>
<reference evidence="1" key="2">
    <citation type="submission" date="2020-11" db="EMBL/GenBank/DDBJ databases">
        <authorList>
            <person name="McCartney M.A."/>
            <person name="Auch B."/>
            <person name="Kono T."/>
            <person name="Mallez S."/>
            <person name="Becker A."/>
            <person name="Gohl D.M."/>
            <person name="Silverstein K.A.T."/>
            <person name="Koren S."/>
            <person name="Bechman K.B."/>
            <person name="Herman A."/>
            <person name="Abrahante J.E."/>
            <person name="Garbe J."/>
        </authorList>
    </citation>
    <scope>NUCLEOTIDE SEQUENCE</scope>
    <source>
        <strain evidence="1">Duluth1</strain>
        <tissue evidence="1">Whole animal</tissue>
    </source>
</reference>
<evidence type="ECO:0000313" key="2">
    <source>
        <dbReference type="Proteomes" id="UP000828390"/>
    </source>
</evidence>
<accession>A0A9D3Y1D3</accession>